<organism evidence="2 3">
    <name type="scientific">Cronartium quercuum f. sp. fusiforme G11</name>
    <dbReference type="NCBI Taxonomy" id="708437"/>
    <lineage>
        <taxon>Eukaryota</taxon>
        <taxon>Fungi</taxon>
        <taxon>Dikarya</taxon>
        <taxon>Basidiomycota</taxon>
        <taxon>Pucciniomycotina</taxon>
        <taxon>Pucciniomycetes</taxon>
        <taxon>Pucciniales</taxon>
        <taxon>Coleosporiaceae</taxon>
        <taxon>Cronartium</taxon>
    </lineage>
</organism>
<gene>
    <name evidence="2" type="ORF">CROQUDRAFT_98828</name>
</gene>
<evidence type="ECO:0000313" key="2">
    <source>
        <dbReference type="EMBL" id="KAG0141388.1"/>
    </source>
</evidence>
<dbReference type="AlphaFoldDB" id="A0A9P6N8Q4"/>
<dbReference type="Proteomes" id="UP000886653">
    <property type="component" value="Unassembled WGS sequence"/>
</dbReference>
<keyword evidence="3" id="KW-1185">Reference proteome</keyword>
<evidence type="ECO:0000256" key="1">
    <source>
        <dbReference type="SAM" id="MobiDB-lite"/>
    </source>
</evidence>
<sequence length="364" mass="40827">MAQPTTLSPTSLPATFMPFFDFHRSASTSSINTRQRSDFEGTTSTSNKNELQDEENEDSISSSAVDSYPASELPFSSEPALETELENQLPPLKKIRPTKQVFSTESLQDQSSSDTSLFYHPDNDDRIVVINVLKSILTKKEATTRTCTSPIKMESTTSWRTIIEEQNNRPITRRSSTNGTSSTHSLKAVRFASGNGFIIDSDDKPIELEGPVAAIMYLTHSAHAYDRSPIIVEKSLRLPPRQDADECGRWVMCSSIKRYKSVEEVGNSGSGLSLSRTATNTNSDTQGQEEKKKVFQSRVLPEEEDDDEDDKQTEIDDDEEEEEEEEEEIDHQAEDEEDERSELCGLGRWSRCDVFSYDDALGGF</sequence>
<name>A0A9P6N8Q4_9BASI</name>
<accession>A0A9P6N8Q4</accession>
<feature type="compositionally biased region" description="Polar residues" evidence="1">
    <location>
        <begin position="27"/>
        <end position="49"/>
    </location>
</feature>
<feature type="region of interest" description="Disordered" evidence="1">
    <location>
        <begin position="27"/>
        <end position="95"/>
    </location>
</feature>
<dbReference type="EMBL" id="MU167388">
    <property type="protein sequence ID" value="KAG0141388.1"/>
    <property type="molecule type" value="Genomic_DNA"/>
</dbReference>
<protein>
    <submittedName>
        <fullName evidence="2">Uncharacterized protein</fullName>
    </submittedName>
</protein>
<feature type="compositionally biased region" description="Polar residues" evidence="1">
    <location>
        <begin position="270"/>
        <end position="286"/>
    </location>
</feature>
<feature type="region of interest" description="Disordered" evidence="1">
    <location>
        <begin position="264"/>
        <end position="342"/>
    </location>
</feature>
<evidence type="ECO:0000313" key="3">
    <source>
        <dbReference type="Proteomes" id="UP000886653"/>
    </source>
</evidence>
<reference evidence="2" key="1">
    <citation type="submission" date="2013-11" db="EMBL/GenBank/DDBJ databases">
        <title>Genome sequence of the fusiform rust pathogen reveals effectors for host alternation and coevolution with pine.</title>
        <authorList>
            <consortium name="DOE Joint Genome Institute"/>
            <person name="Smith K."/>
            <person name="Pendleton A."/>
            <person name="Kubisiak T."/>
            <person name="Anderson C."/>
            <person name="Salamov A."/>
            <person name="Aerts A."/>
            <person name="Riley R."/>
            <person name="Clum A."/>
            <person name="Lindquist E."/>
            <person name="Ence D."/>
            <person name="Campbell M."/>
            <person name="Kronenberg Z."/>
            <person name="Feau N."/>
            <person name="Dhillon B."/>
            <person name="Hamelin R."/>
            <person name="Burleigh J."/>
            <person name="Smith J."/>
            <person name="Yandell M."/>
            <person name="Nelson C."/>
            <person name="Grigoriev I."/>
            <person name="Davis J."/>
        </authorList>
    </citation>
    <scope>NUCLEOTIDE SEQUENCE</scope>
    <source>
        <strain evidence="2">G11</strain>
    </source>
</reference>
<dbReference type="OrthoDB" id="2505345at2759"/>
<proteinExistence type="predicted"/>
<comment type="caution">
    <text evidence="2">The sequence shown here is derived from an EMBL/GenBank/DDBJ whole genome shotgun (WGS) entry which is preliminary data.</text>
</comment>
<feature type="compositionally biased region" description="Acidic residues" evidence="1">
    <location>
        <begin position="302"/>
        <end position="340"/>
    </location>
</feature>